<feature type="chain" id="PRO_5045949586" evidence="2">
    <location>
        <begin position="17"/>
        <end position="193"/>
    </location>
</feature>
<feature type="signal peptide" evidence="2">
    <location>
        <begin position="1"/>
        <end position="16"/>
    </location>
</feature>
<dbReference type="EMBL" id="JBFTWV010000002">
    <property type="protein sequence ID" value="KAL2800764.1"/>
    <property type="molecule type" value="Genomic_DNA"/>
</dbReference>
<protein>
    <submittedName>
        <fullName evidence="3">Uncharacterized protein</fullName>
    </submittedName>
</protein>
<keyword evidence="2" id="KW-0732">Signal</keyword>
<sequence>MHKLLPLALLVYSAAAAQEGPTTIETTIVDTFPTDPAVSSTIITEPSSAFDPEPSTESTIIADPTPADPTISSTIIADPSSAFDPENPTGSVTLGDPTFTPSPSAPSTTTSIIVHPSFPPWHAPQPTPTGGWTTSTIIADPTPGAPGAPEAPGSGGPSTTSTTIADPGFTGAAFALNAPLYAVAGVLAGAVML</sequence>
<reference evidence="3 4" key="1">
    <citation type="submission" date="2024-07" db="EMBL/GenBank/DDBJ databases">
        <title>Section-level genome sequencing and comparative genomics of Aspergillus sections Usti and Cavernicolus.</title>
        <authorList>
            <consortium name="Lawrence Berkeley National Laboratory"/>
            <person name="Nybo J.L."/>
            <person name="Vesth T.C."/>
            <person name="Theobald S."/>
            <person name="Frisvad J.C."/>
            <person name="Larsen T.O."/>
            <person name="Kjaerboelling I."/>
            <person name="Rothschild-Mancinelli K."/>
            <person name="Lyhne E.K."/>
            <person name="Kogle M.E."/>
            <person name="Barry K."/>
            <person name="Clum A."/>
            <person name="Na H."/>
            <person name="Ledsgaard L."/>
            <person name="Lin J."/>
            <person name="Lipzen A."/>
            <person name="Kuo A."/>
            <person name="Riley R."/>
            <person name="Mondo S."/>
            <person name="Labutti K."/>
            <person name="Haridas S."/>
            <person name="Pangalinan J."/>
            <person name="Salamov A.A."/>
            <person name="Simmons B.A."/>
            <person name="Magnuson J.K."/>
            <person name="Chen J."/>
            <person name="Drula E."/>
            <person name="Henrissat B."/>
            <person name="Wiebenga A."/>
            <person name="Lubbers R.J."/>
            <person name="Gomes A.C."/>
            <person name="Makela M.R."/>
            <person name="Stajich J."/>
            <person name="Grigoriev I.V."/>
            <person name="Mortensen U.H."/>
            <person name="De Vries R.P."/>
            <person name="Baker S.E."/>
            <person name="Andersen M.R."/>
        </authorList>
    </citation>
    <scope>NUCLEOTIDE SEQUENCE [LARGE SCALE GENOMIC DNA]</scope>
    <source>
        <strain evidence="3 4">CBS 209.92</strain>
    </source>
</reference>
<feature type="region of interest" description="Disordered" evidence="1">
    <location>
        <begin position="119"/>
        <end position="164"/>
    </location>
</feature>
<proteinExistence type="predicted"/>
<evidence type="ECO:0000313" key="4">
    <source>
        <dbReference type="Proteomes" id="UP001610563"/>
    </source>
</evidence>
<evidence type="ECO:0000313" key="3">
    <source>
        <dbReference type="EMBL" id="KAL2800764.1"/>
    </source>
</evidence>
<accession>A0ABR4GNW6</accession>
<evidence type="ECO:0000256" key="2">
    <source>
        <dbReference type="SAM" id="SignalP"/>
    </source>
</evidence>
<keyword evidence="4" id="KW-1185">Reference proteome</keyword>
<evidence type="ECO:0000256" key="1">
    <source>
        <dbReference type="SAM" id="MobiDB-lite"/>
    </source>
</evidence>
<feature type="compositionally biased region" description="Low complexity" evidence="1">
    <location>
        <begin position="141"/>
        <end position="163"/>
    </location>
</feature>
<comment type="caution">
    <text evidence="3">The sequence shown here is derived from an EMBL/GenBank/DDBJ whole genome shotgun (WGS) entry which is preliminary data.</text>
</comment>
<name>A0ABR4GNW6_9EURO</name>
<gene>
    <name evidence="3" type="ORF">BJX66DRAFT_99298</name>
</gene>
<organism evidence="3 4">
    <name type="scientific">Aspergillus keveii</name>
    <dbReference type="NCBI Taxonomy" id="714993"/>
    <lineage>
        <taxon>Eukaryota</taxon>
        <taxon>Fungi</taxon>
        <taxon>Dikarya</taxon>
        <taxon>Ascomycota</taxon>
        <taxon>Pezizomycotina</taxon>
        <taxon>Eurotiomycetes</taxon>
        <taxon>Eurotiomycetidae</taxon>
        <taxon>Eurotiales</taxon>
        <taxon>Aspergillaceae</taxon>
        <taxon>Aspergillus</taxon>
        <taxon>Aspergillus subgen. Nidulantes</taxon>
    </lineage>
</organism>
<dbReference type="Proteomes" id="UP001610563">
    <property type="component" value="Unassembled WGS sequence"/>
</dbReference>
<feature type="region of interest" description="Disordered" evidence="1">
    <location>
        <begin position="45"/>
        <end position="67"/>
    </location>
</feature>
<feature type="compositionally biased region" description="Polar residues" evidence="1">
    <location>
        <begin position="128"/>
        <end position="137"/>
    </location>
</feature>